<evidence type="ECO:0000256" key="1">
    <source>
        <dbReference type="SAM" id="MobiDB-lite"/>
    </source>
</evidence>
<keyword evidence="4" id="KW-1185">Reference proteome</keyword>
<dbReference type="AlphaFoldDB" id="A0A4Q5LG47"/>
<dbReference type="EMBL" id="SEWE01000005">
    <property type="protein sequence ID" value="RYU82796.1"/>
    <property type="molecule type" value="Genomic_DNA"/>
</dbReference>
<feature type="region of interest" description="Disordered" evidence="1">
    <location>
        <begin position="79"/>
        <end position="101"/>
    </location>
</feature>
<accession>A0A4Q5LG47</accession>
<proteinExistence type="predicted"/>
<reference evidence="3 4" key="1">
    <citation type="submission" date="2019-02" db="EMBL/GenBank/DDBJ databases">
        <title>Bacterial novel species isolated from soil.</title>
        <authorList>
            <person name="Jung H.-Y."/>
        </authorList>
    </citation>
    <scope>NUCLEOTIDE SEQUENCE [LARGE SCALE GENOMIC DNA]</scope>
    <source>
        <strain evidence="3 4">1-3-3-3</strain>
    </source>
</reference>
<protein>
    <submittedName>
        <fullName evidence="3">DUF4890 domain-containing protein</fullName>
    </submittedName>
</protein>
<feature type="chain" id="PRO_5020330735" evidence="2">
    <location>
        <begin position="21"/>
        <end position="150"/>
    </location>
</feature>
<dbReference type="Proteomes" id="UP000294155">
    <property type="component" value="Unassembled WGS sequence"/>
</dbReference>
<feature type="compositionally biased region" description="Low complexity" evidence="1">
    <location>
        <begin position="79"/>
        <end position="93"/>
    </location>
</feature>
<evidence type="ECO:0000313" key="4">
    <source>
        <dbReference type="Proteomes" id="UP000294155"/>
    </source>
</evidence>
<evidence type="ECO:0000313" key="3">
    <source>
        <dbReference type="EMBL" id="RYU82796.1"/>
    </source>
</evidence>
<gene>
    <name evidence="3" type="ORF">EWM57_03650</name>
</gene>
<sequence length="150" mass="16571">MKKILLLLAAFSLSAAAASAQTMTTKVKEKAKHEHAGRAQKTPEQRADHMTQRLTKSLSLTADQSAKVRQLYLAQAQQKQANRAKYATAPPADKAAHHAAMKADRAQFDAQLKQILTADQYAKLAQQRAERMEKHKQGLGARKDKLKAKS</sequence>
<feature type="region of interest" description="Disordered" evidence="1">
    <location>
        <begin position="30"/>
        <end position="50"/>
    </location>
</feature>
<dbReference type="RefSeq" id="WP_129919778.1">
    <property type="nucleotide sequence ID" value="NZ_SEWE01000005.1"/>
</dbReference>
<feature type="region of interest" description="Disordered" evidence="1">
    <location>
        <begin position="127"/>
        <end position="150"/>
    </location>
</feature>
<name>A0A4Q5LG47_9BACT</name>
<evidence type="ECO:0000256" key="2">
    <source>
        <dbReference type="SAM" id="SignalP"/>
    </source>
</evidence>
<dbReference type="OrthoDB" id="961437at2"/>
<keyword evidence="2" id="KW-0732">Signal</keyword>
<feature type="signal peptide" evidence="2">
    <location>
        <begin position="1"/>
        <end position="20"/>
    </location>
</feature>
<organism evidence="3 4">
    <name type="scientific">Hymenobacter persicinus</name>
    <dbReference type="NCBI Taxonomy" id="2025506"/>
    <lineage>
        <taxon>Bacteria</taxon>
        <taxon>Pseudomonadati</taxon>
        <taxon>Bacteroidota</taxon>
        <taxon>Cytophagia</taxon>
        <taxon>Cytophagales</taxon>
        <taxon>Hymenobacteraceae</taxon>
        <taxon>Hymenobacter</taxon>
    </lineage>
</organism>
<comment type="caution">
    <text evidence="3">The sequence shown here is derived from an EMBL/GenBank/DDBJ whole genome shotgun (WGS) entry which is preliminary data.</text>
</comment>